<keyword evidence="2" id="KW-1185">Reference proteome</keyword>
<dbReference type="AlphaFoldDB" id="A0A1H8LSH7"/>
<gene>
    <name evidence="1" type="ORF">SAMN04489859_103323</name>
</gene>
<accession>A0A1H8LSH7</accession>
<name>A0A1H8LSH7_9RHOB</name>
<sequence>MRASIGWAPLSACSSDAVSEYQGESNGISLHNYQRGLRPLPLAALLAGLSALPVFATEKHALGFDVAISLSSKAEAALKSTHEGISLSATYYGEPHPGDEKHTNAMGMVDLGSRLIDIQSQNRTVAASATAERNTVGHRS</sequence>
<protein>
    <submittedName>
        <fullName evidence="1">Uncharacterized protein</fullName>
    </submittedName>
</protein>
<evidence type="ECO:0000313" key="2">
    <source>
        <dbReference type="Proteomes" id="UP000199054"/>
    </source>
</evidence>
<reference evidence="1 2" key="1">
    <citation type="submission" date="2016-10" db="EMBL/GenBank/DDBJ databases">
        <authorList>
            <person name="de Groot N.N."/>
        </authorList>
    </citation>
    <scope>NUCLEOTIDE SEQUENCE [LARGE SCALE GENOMIC DNA]</scope>
    <source>
        <strain evidence="1 2">DSM 8512</strain>
    </source>
</reference>
<dbReference type="EMBL" id="FODE01000033">
    <property type="protein sequence ID" value="SEO07786.1"/>
    <property type="molecule type" value="Genomic_DNA"/>
</dbReference>
<organism evidence="1 2">
    <name type="scientific">Paracoccus alcaliphilus</name>
    <dbReference type="NCBI Taxonomy" id="34002"/>
    <lineage>
        <taxon>Bacteria</taxon>
        <taxon>Pseudomonadati</taxon>
        <taxon>Pseudomonadota</taxon>
        <taxon>Alphaproteobacteria</taxon>
        <taxon>Rhodobacterales</taxon>
        <taxon>Paracoccaceae</taxon>
        <taxon>Paracoccus</taxon>
    </lineage>
</organism>
<evidence type="ECO:0000313" key="1">
    <source>
        <dbReference type="EMBL" id="SEO07786.1"/>
    </source>
</evidence>
<proteinExistence type="predicted"/>
<dbReference type="STRING" id="34002.SAMN04489859_103323"/>
<dbReference type="Proteomes" id="UP000199054">
    <property type="component" value="Unassembled WGS sequence"/>
</dbReference>